<protein>
    <submittedName>
        <fullName evidence="1">Uncharacterized protein</fullName>
    </submittedName>
</protein>
<comment type="caution">
    <text evidence="1">The sequence shown here is derived from an EMBL/GenBank/DDBJ whole genome shotgun (WGS) entry which is preliminary data.</text>
</comment>
<sequence>MADQHRVSDGEVVRRAVAVFKFLNDEISRGAVLKIQTPDGQSDRIQILYT</sequence>
<reference evidence="1 2" key="1">
    <citation type="submission" date="2021-01" db="EMBL/GenBank/DDBJ databases">
        <title>Whole genome shotgun sequence of Plantactinospora endophytica NBRC 110450.</title>
        <authorList>
            <person name="Komaki H."/>
            <person name="Tamura T."/>
        </authorList>
    </citation>
    <scope>NUCLEOTIDE SEQUENCE [LARGE SCALE GENOMIC DNA]</scope>
    <source>
        <strain evidence="1 2">NBRC 110450</strain>
    </source>
</reference>
<keyword evidence="2" id="KW-1185">Reference proteome</keyword>
<dbReference type="Proteomes" id="UP000646749">
    <property type="component" value="Unassembled WGS sequence"/>
</dbReference>
<name>A0ABQ4E8L8_9ACTN</name>
<organism evidence="1 2">
    <name type="scientific">Plantactinospora endophytica</name>
    <dbReference type="NCBI Taxonomy" id="673535"/>
    <lineage>
        <taxon>Bacteria</taxon>
        <taxon>Bacillati</taxon>
        <taxon>Actinomycetota</taxon>
        <taxon>Actinomycetes</taxon>
        <taxon>Micromonosporales</taxon>
        <taxon>Micromonosporaceae</taxon>
        <taxon>Plantactinospora</taxon>
    </lineage>
</organism>
<evidence type="ECO:0000313" key="1">
    <source>
        <dbReference type="EMBL" id="GIG91026.1"/>
    </source>
</evidence>
<proteinExistence type="predicted"/>
<accession>A0ABQ4E8L8</accession>
<dbReference type="EMBL" id="BONW01000032">
    <property type="protein sequence ID" value="GIG91026.1"/>
    <property type="molecule type" value="Genomic_DNA"/>
</dbReference>
<evidence type="ECO:0000313" key="2">
    <source>
        <dbReference type="Proteomes" id="UP000646749"/>
    </source>
</evidence>
<gene>
    <name evidence="1" type="ORF">Pen02_59620</name>
</gene>